<dbReference type="PANTHER" id="PTHR30002:SF4">
    <property type="entry name" value="EPOXYQUEUOSINE REDUCTASE"/>
    <property type="match status" value="1"/>
</dbReference>
<evidence type="ECO:0000256" key="2">
    <source>
        <dbReference type="ARBA" id="ARBA00022723"/>
    </source>
</evidence>
<evidence type="ECO:0000259" key="6">
    <source>
        <dbReference type="PROSITE" id="PS51379"/>
    </source>
</evidence>
<protein>
    <submittedName>
        <fullName evidence="7">Epoxyqueuosine reductase</fullName>
        <ecNumber evidence="7">1.17.99.6</ecNumber>
    </submittedName>
</protein>
<keyword evidence="1" id="KW-0004">4Fe-4S</keyword>
<evidence type="ECO:0000313" key="8">
    <source>
        <dbReference type="Proteomes" id="UP001162834"/>
    </source>
</evidence>
<dbReference type="Pfam" id="PF13484">
    <property type="entry name" value="Fer4_16"/>
    <property type="match status" value="1"/>
</dbReference>
<keyword evidence="7" id="KW-0560">Oxidoreductase</keyword>
<evidence type="ECO:0000256" key="4">
    <source>
        <dbReference type="ARBA" id="ARBA00023014"/>
    </source>
</evidence>
<reference evidence="7" key="1">
    <citation type="journal article" date="2022" name="Int. J. Syst. Evol. Microbiol.">
        <title>Pseudomonas aegrilactucae sp. nov. and Pseudomonas morbosilactucae sp. nov., pathogens causing bacterial rot of lettuce in Japan.</title>
        <authorList>
            <person name="Sawada H."/>
            <person name="Fujikawa T."/>
            <person name="Satou M."/>
        </authorList>
    </citation>
    <scope>NUCLEOTIDE SEQUENCE</scope>
    <source>
        <strain evidence="7">0166_1</strain>
    </source>
</reference>
<dbReference type="Gene3D" id="3.30.70.20">
    <property type="match status" value="1"/>
</dbReference>
<dbReference type="SUPFAM" id="SSF46548">
    <property type="entry name" value="alpha-helical ferredoxin"/>
    <property type="match status" value="1"/>
</dbReference>
<dbReference type="InterPro" id="IPR011989">
    <property type="entry name" value="ARM-like"/>
</dbReference>
<dbReference type="KEGG" id="sbae:DSM104329_03629"/>
<proteinExistence type="predicted"/>
<dbReference type="PROSITE" id="PS00198">
    <property type="entry name" value="4FE4S_FER_1"/>
    <property type="match status" value="1"/>
</dbReference>
<name>A0A9E7C1Z6_9ACTN</name>
<keyword evidence="2" id="KW-0479">Metal-binding</keyword>
<gene>
    <name evidence="7" type="primary">queG</name>
    <name evidence="7" type="ORF">DSM104329_03629</name>
</gene>
<dbReference type="NCBIfam" id="TIGR00276">
    <property type="entry name" value="tRNA epoxyqueuosine(34) reductase QueG"/>
    <property type="match status" value="1"/>
</dbReference>
<dbReference type="SUPFAM" id="SSF48371">
    <property type="entry name" value="ARM repeat"/>
    <property type="match status" value="1"/>
</dbReference>
<keyword evidence="3" id="KW-0408">Iron</keyword>
<feature type="domain" description="4Fe-4S ferredoxin-type" evidence="6">
    <location>
        <begin position="178"/>
        <end position="207"/>
    </location>
</feature>
<dbReference type="InterPro" id="IPR016024">
    <property type="entry name" value="ARM-type_fold"/>
</dbReference>
<dbReference type="InterPro" id="IPR004453">
    <property type="entry name" value="QueG"/>
</dbReference>
<evidence type="ECO:0000256" key="1">
    <source>
        <dbReference type="ARBA" id="ARBA00022485"/>
    </source>
</evidence>
<dbReference type="AlphaFoldDB" id="A0A9E7C1Z6"/>
<dbReference type="InterPro" id="IPR017900">
    <property type="entry name" value="4Fe4S_Fe_S_CS"/>
</dbReference>
<feature type="compositionally biased region" description="Basic and acidic residues" evidence="5">
    <location>
        <begin position="355"/>
        <end position="365"/>
    </location>
</feature>
<organism evidence="7 8">
    <name type="scientific">Capillimicrobium parvum</name>
    <dbReference type="NCBI Taxonomy" id="2884022"/>
    <lineage>
        <taxon>Bacteria</taxon>
        <taxon>Bacillati</taxon>
        <taxon>Actinomycetota</taxon>
        <taxon>Thermoleophilia</taxon>
        <taxon>Solirubrobacterales</taxon>
        <taxon>Capillimicrobiaceae</taxon>
        <taxon>Capillimicrobium</taxon>
    </lineage>
</organism>
<evidence type="ECO:0000313" key="7">
    <source>
        <dbReference type="EMBL" id="UGS37214.1"/>
    </source>
</evidence>
<evidence type="ECO:0000256" key="3">
    <source>
        <dbReference type="ARBA" id="ARBA00023004"/>
    </source>
</evidence>
<evidence type="ECO:0000256" key="5">
    <source>
        <dbReference type="SAM" id="MobiDB-lite"/>
    </source>
</evidence>
<feature type="region of interest" description="Disordered" evidence="5">
    <location>
        <begin position="355"/>
        <end position="389"/>
    </location>
</feature>
<dbReference type="RefSeq" id="WP_259311269.1">
    <property type="nucleotide sequence ID" value="NZ_CP087164.1"/>
</dbReference>
<accession>A0A9E7C1Z6</accession>
<dbReference type="GO" id="GO:0051539">
    <property type="term" value="F:4 iron, 4 sulfur cluster binding"/>
    <property type="evidence" value="ECO:0007669"/>
    <property type="project" value="UniProtKB-KW"/>
</dbReference>
<dbReference type="EC" id="1.17.99.6" evidence="7"/>
<sequence length="389" mass="42652">MTDTRADAICAAAQERGFEARWAVGDLPPFVIERYGNWLAERRHAMMGELLRGVEVRLDPLQRFGWVRSALVLAAPHAYPDPGAPDDGLRVGRVGRMYWVREQGYVERVLRPHIEEIKKVCRDHGVRARDWVDQGPLPIRSYAARSGFGWIGRNGMVITPQLGTYTTLAVLLTDLEAAGAEPHKNRCGSCTRCIPACPTGALLGDGTLDAKRCISYWTTQHPGLIPTDMWGPMGDWVFGCDVCQEVCPWNAKAERFWSGYRPEAALAHPDLRTFFSAYGDSGAFERLYAGSAFARAGRGRVARNAIVVFANTGDASFRPYCRLGASDVDPIVRATAAHGLVRLGDRRTAARLLEDPDESVQREARTALLGEPGDTEDVKEPAGVTAGTG</sequence>
<dbReference type="GO" id="GO:0046872">
    <property type="term" value="F:metal ion binding"/>
    <property type="evidence" value="ECO:0007669"/>
    <property type="project" value="UniProtKB-KW"/>
</dbReference>
<dbReference type="GO" id="GO:0052693">
    <property type="term" value="F:epoxyqueuosine reductase activity"/>
    <property type="evidence" value="ECO:0007669"/>
    <property type="project" value="UniProtKB-EC"/>
</dbReference>
<dbReference type="InterPro" id="IPR017896">
    <property type="entry name" value="4Fe4S_Fe-S-bd"/>
</dbReference>
<keyword evidence="4" id="KW-0411">Iron-sulfur</keyword>
<dbReference type="EMBL" id="CP087164">
    <property type="protein sequence ID" value="UGS37214.1"/>
    <property type="molecule type" value="Genomic_DNA"/>
</dbReference>
<dbReference type="PANTHER" id="PTHR30002">
    <property type="entry name" value="EPOXYQUEUOSINE REDUCTASE"/>
    <property type="match status" value="1"/>
</dbReference>
<dbReference type="Proteomes" id="UP001162834">
    <property type="component" value="Chromosome"/>
</dbReference>
<dbReference type="Gene3D" id="1.25.10.10">
    <property type="entry name" value="Leucine-rich Repeat Variant"/>
    <property type="match status" value="1"/>
</dbReference>
<keyword evidence="8" id="KW-1185">Reference proteome</keyword>
<dbReference type="PROSITE" id="PS51379">
    <property type="entry name" value="4FE4S_FER_2"/>
    <property type="match status" value="1"/>
</dbReference>
<dbReference type="GO" id="GO:0008616">
    <property type="term" value="P:tRNA queuosine(34) biosynthetic process"/>
    <property type="evidence" value="ECO:0007669"/>
    <property type="project" value="InterPro"/>
</dbReference>